<gene>
    <name evidence="1" type="ORF">HNR23_000102</name>
</gene>
<dbReference type="PANTHER" id="PTHR34613:SF1">
    <property type="entry name" value="SLL6017 PROTEIN"/>
    <property type="match status" value="1"/>
</dbReference>
<proteinExistence type="predicted"/>
<dbReference type="EMBL" id="JACHDS010000001">
    <property type="protein sequence ID" value="MBB6170042.1"/>
    <property type="molecule type" value="Genomic_DNA"/>
</dbReference>
<reference evidence="1 2" key="1">
    <citation type="submission" date="2020-08" db="EMBL/GenBank/DDBJ databases">
        <title>Sequencing the genomes of 1000 actinobacteria strains.</title>
        <authorList>
            <person name="Klenk H.-P."/>
        </authorList>
    </citation>
    <scope>NUCLEOTIDE SEQUENCE [LARGE SCALE GENOMIC DNA]</scope>
    <source>
        <strain evidence="1 2">DSM 46659</strain>
    </source>
</reference>
<comment type="caution">
    <text evidence="1">The sequence shown here is derived from an EMBL/GenBank/DDBJ whole genome shotgun (WGS) entry which is preliminary data.</text>
</comment>
<evidence type="ECO:0000313" key="2">
    <source>
        <dbReference type="Proteomes" id="UP000546642"/>
    </source>
</evidence>
<dbReference type="PANTHER" id="PTHR34613">
    <property type="entry name" value="SLL0800 PROTEIN"/>
    <property type="match status" value="1"/>
</dbReference>
<name>A0A7X0D3D3_9ACTN</name>
<dbReference type="Proteomes" id="UP000546642">
    <property type="component" value="Unassembled WGS sequence"/>
</dbReference>
<dbReference type="RefSeq" id="WP_184072411.1">
    <property type="nucleotide sequence ID" value="NZ_JACHDS010000001.1"/>
</dbReference>
<keyword evidence="2" id="KW-1185">Reference proteome</keyword>
<protein>
    <submittedName>
        <fullName evidence="1">Uncharacterized protein</fullName>
    </submittedName>
</protein>
<accession>A0A7X0D3D3</accession>
<sequence>MAVPPQHEAMVQLFKDCPEMAPRMLTDLLGVQVPQYDCVSLECADLTETIAVERRADAVVSLRDSSLIARVQRHEQTEMCISVEVQRSFERVKFRRWLEYSAVLGTRMDCPAVVMAVCPESEVARKYDVDFPAGPRIDYHPLVVGPEVVPVVTDPAWVATSPALAVLVATVHAEVPGVIEALCEGLGKIDTDKAKDYTRYTLTLLDGEDRQRMETIANAQTMEYQSEFIQSCVDQGVKQGFLEGEIRMLLRIIERRGTTLSDEQRARIKDCADPEAVERWADRVVAAETADDIFG</sequence>
<dbReference type="AlphaFoldDB" id="A0A7X0D3D3"/>
<organism evidence="1 2">
    <name type="scientific">Nocardiopsis mwathae</name>
    <dbReference type="NCBI Taxonomy" id="1472723"/>
    <lineage>
        <taxon>Bacteria</taxon>
        <taxon>Bacillati</taxon>
        <taxon>Actinomycetota</taxon>
        <taxon>Actinomycetes</taxon>
        <taxon>Streptosporangiales</taxon>
        <taxon>Nocardiopsidaceae</taxon>
        <taxon>Nocardiopsis</taxon>
    </lineage>
</organism>
<evidence type="ECO:0000313" key="1">
    <source>
        <dbReference type="EMBL" id="MBB6170042.1"/>
    </source>
</evidence>